<evidence type="ECO:0000256" key="1">
    <source>
        <dbReference type="SAM" id="Phobius"/>
    </source>
</evidence>
<comment type="caution">
    <text evidence="2">The sequence shown here is derived from an EMBL/GenBank/DDBJ whole genome shotgun (WGS) entry which is preliminary data.</text>
</comment>
<dbReference type="Pfam" id="PF12730">
    <property type="entry name" value="ABC2_membrane_4"/>
    <property type="match status" value="1"/>
</dbReference>
<protein>
    <submittedName>
        <fullName evidence="2">Lantibiotic ABC transporter, permease protein</fullName>
    </submittedName>
</protein>
<organism evidence="2 3">
    <name type="scientific">Thermobacillus xylanilyticus</name>
    <dbReference type="NCBI Taxonomy" id="76633"/>
    <lineage>
        <taxon>Bacteria</taxon>
        <taxon>Bacillati</taxon>
        <taxon>Bacillota</taxon>
        <taxon>Bacilli</taxon>
        <taxon>Bacillales</taxon>
        <taxon>Paenibacillaceae</taxon>
        <taxon>Thermobacillus</taxon>
    </lineage>
</organism>
<feature type="transmembrane region" description="Helical" evidence="1">
    <location>
        <begin position="45"/>
        <end position="66"/>
    </location>
</feature>
<dbReference type="EMBL" id="CAJRAY010000018">
    <property type="protein sequence ID" value="CAG5079952.1"/>
    <property type="molecule type" value="Genomic_DNA"/>
</dbReference>
<keyword evidence="1" id="KW-1133">Transmembrane helix</keyword>
<sequence>MPVLVAIVSAWVCRLEHLNRNWNLVLTAPVPVAAVFMAKWIVASLLILFVQALFMGLYGIAGLLLALPGPFPAETIGWALRGWYACLSISALQLGLSLRIRSFAVPVGFSLAAVLIGLGLYVAKWGFYFPYSLLTIGMHVLSRDALDPLREALFWTVNAGYGLLFAAWSVRGLKGRDAVTG</sequence>
<evidence type="ECO:0000313" key="2">
    <source>
        <dbReference type="EMBL" id="CAG5079952.1"/>
    </source>
</evidence>
<keyword evidence="3" id="KW-1185">Reference proteome</keyword>
<proteinExistence type="predicted"/>
<accession>A0ABN7RQZ2</accession>
<feature type="transmembrane region" description="Helical" evidence="1">
    <location>
        <begin position="78"/>
        <end position="96"/>
    </location>
</feature>
<dbReference type="CDD" id="cd21809">
    <property type="entry name" value="ABC-2_lan_permease-like"/>
    <property type="match status" value="1"/>
</dbReference>
<feature type="transmembrane region" description="Helical" evidence="1">
    <location>
        <begin position="103"/>
        <end position="123"/>
    </location>
</feature>
<keyword evidence="1" id="KW-0472">Membrane</keyword>
<gene>
    <name evidence="2" type="primary">txxe 746-d2</name>
    <name evidence="2" type="ORF">TXXE_03595</name>
</gene>
<evidence type="ECO:0000313" key="3">
    <source>
        <dbReference type="Proteomes" id="UP000681526"/>
    </source>
</evidence>
<feature type="transmembrane region" description="Helical" evidence="1">
    <location>
        <begin position="152"/>
        <end position="170"/>
    </location>
</feature>
<dbReference type="Proteomes" id="UP000681526">
    <property type="component" value="Unassembled WGS sequence"/>
</dbReference>
<name>A0ABN7RQZ2_THEXY</name>
<keyword evidence="1" id="KW-0812">Transmembrane</keyword>
<reference evidence="2 3" key="1">
    <citation type="submission" date="2021-04" db="EMBL/GenBank/DDBJ databases">
        <authorList>
            <person name="Rakotoarivonina H."/>
        </authorList>
    </citation>
    <scope>NUCLEOTIDE SEQUENCE [LARGE SCALE GENOMIC DNA]</scope>
    <source>
        <strain evidence="2 3">XE</strain>
    </source>
</reference>